<protein>
    <submittedName>
        <fullName evidence="1">Uncharacterized protein</fullName>
    </submittedName>
</protein>
<proteinExistence type="predicted"/>
<accession>A0A0L0CT28</accession>
<sequence length="152" mass="16398">MATLLPKLMVHKSLSRHNCLGMGRFFSNTSKFHLSQVATLSAKTFKANCLRVKRKPSILTGIPVTTGGLGTGIALGSALVKSNCGITTLSGAMEMNCDRSSKAEGSGEILNIYELFVILLTTEIAKTNLYPFHICITTGFHSKIVIAQKTHQ</sequence>
<dbReference type="EMBL" id="JRES01000049">
    <property type="protein sequence ID" value="KNC34574.1"/>
    <property type="molecule type" value="Genomic_DNA"/>
</dbReference>
<organism evidence="1 2">
    <name type="scientific">Lucilia cuprina</name>
    <name type="common">Green bottle fly</name>
    <name type="synonym">Australian sheep blowfly</name>
    <dbReference type="NCBI Taxonomy" id="7375"/>
    <lineage>
        <taxon>Eukaryota</taxon>
        <taxon>Metazoa</taxon>
        <taxon>Ecdysozoa</taxon>
        <taxon>Arthropoda</taxon>
        <taxon>Hexapoda</taxon>
        <taxon>Insecta</taxon>
        <taxon>Pterygota</taxon>
        <taxon>Neoptera</taxon>
        <taxon>Endopterygota</taxon>
        <taxon>Diptera</taxon>
        <taxon>Brachycera</taxon>
        <taxon>Muscomorpha</taxon>
        <taxon>Oestroidea</taxon>
        <taxon>Calliphoridae</taxon>
        <taxon>Luciliinae</taxon>
        <taxon>Lucilia</taxon>
    </lineage>
</organism>
<keyword evidence="2" id="KW-1185">Reference proteome</keyword>
<comment type="caution">
    <text evidence="1">The sequence shown here is derived from an EMBL/GenBank/DDBJ whole genome shotgun (WGS) entry which is preliminary data.</text>
</comment>
<evidence type="ECO:0000313" key="2">
    <source>
        <dbReference type="Proteomes" id="UP000037069"/>
    </source>
</evidence>
<evidence type="ECO:0000313" key="1">
    <source>
        <dbReference type="EMBL" id="KNC34574.1"/>
    </source>
</evidence>
<reference evidence="1 2" key="1">
    <citation type="journal article" date="2015" name="Nat. Commun.">
        <title>Lucilia cuprina genome unlocks parasitic fly biology to underpin future interventions.</title>
        <authorList>
            <person name="Anstead C.A."/>
            <person name="Korhonen P.K."/>
            <person name="Young N.D."/>
            <person name="Hall R.S."/>
            <person name="Jex A.R."/>
            <person name="Murali S.C."/>
            <person name="Hughes D.S."/>
            <person name="Lee S.F."/>
            <person name="Perry T."/>
            <person name="Stroehlein A.J."/>
            <person name="Ansell B.R."/>
            <person name="Breugelmans B."/>
            <person name="Hofmann A."/>
            <person name="Qu J."/>
            <person name="Dugan S."/>
            <person name="Lee S.L."/>
            <person name="Chao H."/>
            <person name="Dinh H."/>
            <person name="Han Y."/>
            <person name="Doddapaneni H.V."/>
            <person name="Worley K.C."/>
            <person name="Muzny D.M."/>
            <person name="Ioannidis P."/>
            <person name="Waterhouse R.M."/>
            <person name="Zdobnov E.M."/>
            <person name="James P.J."/>
            <person name="Bagnall N.H."/>
            <person name="Kotze A.C."/>
            <person name="Gibbs R.A."/>
            <person name="Richards S."/>
            <person name="Batterham P."/>
            <person name="Gasser R.B."/>
        </authorList>
    </citation>
    <scope>NUCLEOTIDE SEQUENCE [LARGE SCALE GENOMIC DNA]</scope>
    <source>
        <strain evidence="1 2">LS</strain>
        <tissue evidence="1">Full body</tissue>
    </source>
</reference>
<dbReference type="Proteomes" id="UP000037069">
    <property type="component" value="Unassembled WGS sequence"/>
</dbReference>
<name>A0A0L0CT28_LUCCU</name>
<gene>
    <name evidence="1" type="ORF">FF38_09351</name>
</gene>
<dbReference type="AlphaFoldDB" id="A0A0L0CT28"/>